<dbReference type="InterPro" id="IPR001263">
    <property type="entry name" value="PI3K_accessory_dom"/>
</dbReference>
<evidence type="ECO:0000256" key="9">
    <source>
        <dbReference type="PROSITE-ProRule" id="PRU00880"/>
    </source>
</evidence>
<dbReference type="RefSeq" id="XP_024352493.1">
    <property type="nucleotide sequence ID" value="XM_024493032.1"/>
</dbReference>
<dbReference type="GO" id="GO:0006897">
    <property type="term" value="P:endocytosis"/>
    <property type="evidence" value="ECO:0007669"/>
    <property type="project" value="TreeGrafter"/>
</dbReference>
<proteinExistence type="inferred from homology"/>
<dbReference type="GO" id="GO:0034271">
    <property type="term" value="C:phosphatidylinositol 3-kinase complex, class III, type I"/>
    <property type="evidence" value="ECO:0007669"/>
    <property type="project" value="TreeGrafter"/>
</dbReference>
<evidence type="ECO:0000256" key="10">
    <source>
        <dbReference type="SAM" id="MobiDB-lite"/>
    </source>
</evidence>
<evidence type="ECO:0000256" key="2">
    <source>
        <dbReference type="ARBA" id="ARBA00019787"/>
    </source>
</evidence>
<dbReference type="PROSITE" id="PS51545">
    <property type="entry name" value="PIK_HELICAL"/>
    <property type="match status" value="1"/>
</dbReference>
<sequence>MELNQTCFHSCDLKEEFKGKSALPHIQILSLTGFKPEDFKTINGQYNSLACYGEVRVAYCITRFFPLTMHRFGPWSVIRPTRDNYSDPVLFNENFEIPLAYCYLYDFYGISFVLCSTYTDSNGVHDQYLGGCYLRLYNSKKVFRSGVYELELHLLKNYKLKSLDDVVECIVDHEMDGKPRGLKELNHLLKVRRKQIRGELVATPLDQKTLSVVEPRIEELKRGSGKMFLRVKFEFSRSYPSLYVPVVFKYPVMPGLDEDARPEKWNPHDEMYFKMTRNIRTVAVDRERIPNKEMLERLKTALATFLLSVRWQYPEQVSQAVELLLSWSPSCVSPEAVLELLTLTYTHPVCRRFAISRLQEASDDDIELYLYQLVQALRYENHEEILRSSKIPTLGVDSEDQKEKEGVALKKTEGKADEPSSVRSRPRSKRPALGPDDIPWKTDLATFLIQRGRGKFRLANYLYWFLHLEAHEDTPSTSEVKAMFSHVLKRFMAALECGSEEHRSWHSDLLNQTKFVNGLYELVKRVHEDASKRIRKMEILKNLLRTEGASLTQFERPLPFPVDPNFLIATVDADSATLFKSTTQPASLSLVSPEGQLYRVIFKIGDDLRQDQVVLQMIRLMDVVLKKEMFDLHLTPYIVLAATCRHGFIQFVKGVRLSDVNREEGCILKYLQQRAPSAKDPLGLQPKVLETYIRSCAGYCVMTYLLGVGDRHMDNIMLTPEGQLFHIDFSFILGYDPKLMAPEVRLTKDMIEAMGGAKTPTFNNFVNICVTAFLSLRRHANLFLTMLSLVQDAGIKDIARDPMKARDFVKERFCLDETEERAAHRFASRIFDSIKAIVPEVMERIHTVMQRLPETLTLPSPSTTLPPTLLATFNITAATATTSTATTATLTAATTNTISATVTDTIASTAFNITQKKCDLGESEDQMRMSKVKPSASGSWKVLGLDENGGHSLDLHLDVRIQHLDIDN</sequence>
<evidence type="ECO:0000313" key="15">
    <source>
        <dbReference type="Proteomes" id="UP000019149"/>
    </source>
</evidence>
<dbReference type="InterPro" id="IPR036940">
    <property type="entry name" value="PI3/4_kinase_cat_sf"/>
</dbReference>
<dbReference type="InterPro" id="IPR016024">
    <property type="entry name" value="ARM-type_fold"/>
</dbReference>
<dbReference type="EMBL" id="APAU02000021">
    <property type="protein sequence ID" value="EUB61297.1"/>
    <property type="molecule type" value="Genomic_DNA"/>
</dbReference>
<dbReference type="GO" id="GO:0048015">
    <property type="term" value="P:phosphatidylinositol-mediated signaling"/>
    <property type="evidence" value="ECO:0007669"/>
    <property type="project" value="TreeGrafter"/>
</dbReference>
<evidence type="ECO:0000259" key="12">
    <source>
        <dbReference type="PROSITE" id="PS51545"/>
    </source>
</evidence>
<comment type="similarity">
    <text evidence="9">Belongs to the PI3/PI4-kinase family.</text>
</comment>
<dbReference type="FunFam" id="1.10.1070.11:FF:000002">
    <property type="entry name" value="Phosphatidylinositol 3-kinase catalytic subunit type 3"/>
    <property type="match status" value="1"/>
</dbReference>
<accession>W6USF3</accession>
<feature type="region of interest" description="Disordered" evidence="10">
    <location>
        <begin position="397"/>
        <end position="435"/>
    </location>
</feature>
<comment type="caution">
    <text evidence="14">The sequence shown here is derived from an EMBL/GenBank/DDBJ whole genome shotgun (WGS) entry which is preliminary data.</text>
</comment>
<keyword evidence="6" id="KW-0067">ATP-binding</keyword>
<dbReference type="OMA" id="ECGSEEH"/>
<dbReference type="Gene3D" id="3.30.1010.10">
    <property type="entry name" value="Phosphatidylinositol 3-kinase Catalytic Subunit, Chain A, domain 4"/>
    <property type="match status" value="1"/>
</dbReference>
<evidence type="ECO:0000313" key="14">
    <source>
        <dbReference type="EMBL" id="EUB61297.1"/>
    </source>
</evidence>
<dbReference type="PANTHER" id="PTHR10048">
    <property type="entry name" value="PHOSPHATIDYLINOSITOL KINASE"/>
    <property type="match status" value="1"/>
</dbReference>
<dbReference type="PROSITE" id="PS51547">
    <property type="entry name" value="C2_PI3K"/>
    <property type="match status" value="1"/>
</dbReference>
<evidence type="ECO:0000256" key="4">
    <source>
        <dbReference type="ARBA" id="ARBA00022741"/>
    </source>
</evidence>
<dbReference type="KEGG" id="egl:EGR_03783"/>
<keyword evidence="4" id="KW-0547">Nucleotide-binding</keyword>
<gene>
    <name evidence="14" type="ORF">EGR_03783</name>
</gene>
<dbReference type="GeneID" id="36339498"/>
<evidence type="ECO:0000256" key="7">
    <source>
        <dbReference type="ARBA" id="ARBA00023985"/>
    </source>
</evidence>
<evidence type="ECO:0000256" key="3">
    <source>
        <dbReference type="ARBA" id="ARBA00022679"/>
    </source>
</evidence>
<dbReference type="EC" id="2.7.1.137" evidence="1"/>
<dbReference type="GO" id="GO:0005777">
    <property type="term" value="C:peroxisome"/>
    <property type="evidence" value="ECO:0007669"/>
    <property type="project" value="TreeGrafter"/>
</dbReference>
<keyword evidence="3" id="KW-0808">Transferase</keyword>
<dbReference type="GO" id="GO:0034272">
    <property type="term" value="C:phosphatidylinositol 3-kinase complex, class III, type II"/>
    <property type="evidence" value="ECO:0007669"/>
    <property type="project" value="TreeGrafter"/>
</dbReference>
<dbReference type="InterPro" id="IPR042236">
    <property type="entry name" value="PI3K_accessory_sf"/>
</dbReference>
<evidence type="ECO:0000259" key="13">
    <source>
        <dbReference type="PROSITE" id="PS51547"/>
    </source>
</evidence>
<keyword evidence="15" id="KW-1185">Reference proteome</keyword>
<dbReference type="PROSITE" id="PS00915">
    <property type="entry name" value="PI3_4_KINASE_1"/>
    <property type="match status" value="1"/>
</dbReference>
<dbReference type="GO" id="GO:0005768">
    <property type="term" value="C:endosome"/>
    <property type="evidence" value="ECO:0007669"/>
    <property type="project" value="TreeGrafter"/>
</dbReference>
<dbReference type="AlphaFoldDB" id="W6USF3"/>
<protein>
    <recommendedName>
        <fullName evidence="2">Phosphatidylinositol 3-kinase catalytic subunit type 3</fullName>
        <ecNumber evidence="1">2.7.1.137</ecNumber>
    </recommendedName>
    <alternativeName>
        <fullName evidence="8">Phosphoinositide-3-kinase class 3</fullName>
    </alternativeName>
</protein>
<dbReference type="Pfam" id="PF00454">
    <property type="entry name" value="PI3_PI4_kinase"/>
    <property type="match status" value="2"/>
</dbReference>
<dbReference type="Pfam" id="PF00613">
    <property type="entry name" value="PI3Ka"/>
    <property type="match status" value="1"/>
</dbReference>
<dbReference type="SUPFAM" id="SSF56112">
    <property type="entry name" value="Protein kinase-like (PK-like)"/>
    <property type="match status" value="1"/>
</dbReference>
<evidence type="ECO:0000256" key="1">
    <source>
        <dbReference type="ARBA" id="ARBA00012073"/>
    </source>
</evidence>
<dbReference type="CTD" id="36339498"/>
<dbReference type="OrthoDB" id="67688at2759"/>
<comment type="catalytic activity">
    <reaction evidence="7">
        <text>a 1,2-diacyl-sn-glycero-3-phospho-(1D-myo-inositol) + ATP = a 1,2-diacyl-sn-glycero-3-phospho-(1D-myo-inositol-3-phosphate) + ADP + H(+)</text>
        <dbReference type="Rhea" id="RHEA:12709"/>
        <dbReference type="ChEBI" id="CHEBI:15378"/>
        <dbReference type="ChEBI" id="CHEBI:30616"/>
        <dbReference type="ChEBI" id="CHEBI:57880"/>
        <dbReference type="ChEBI" id="CHEBI:58088"/>
        <dbReference type="ChEBI" id="CHEBI:456216"/>
        <dbReference type="EC" id="2.7.1.137"/>
    </reaction>
    <physiologicalReaction direction="left-to-right" evidence="7">
        <dbReference type="Rhea" id="RHEA:12710"/>
    </physiologicalReaction>
</comment>
<dbReference type="GO" id="GO:0016303">
    <property type="term" value="F:1-phosphatidylinositol-3-kinase activity"/>
    <property type="evidence" value="ECO:0007669"/>
    <property type="project" value="UniProtKB-EC"/>
</dbReference>
<dbReference type="GO" id="GO:0005524">
    <property type="term" value="F:ATP binding"/>
    <property type="evidence" value="ECO:0007669"/>
    <property type="project" value="UniProtKB-KW"/>
</dbReference>
<keyword evidence="5" id="KW-0418">Kinase</keyword>
<dbReference type="SUPFAM" id="SSF48371">
    <property type="entry name" value="ARM repeat"/>
    <property type="match status" value="1"/>
</dbReference>
<dbReference type="InterPro" id="IPR002420">
    <property type="entry name" value="PI3K-type_C2_dom"/>
</dbReference>
<dbReference type="CDD" id="cd00896">
    <property type="entry name" value="PI3Kc_III"/>
    <property type="match status" value="1"/>
</dbReference>
<evidence type="ECO:0000256" key="5">
    <source>
        <dbReference type="ARBA" id="ARBA00022777"/>
    </source>
</evidence>
<name>W6USF3_ECHGR</name>
<dbReference type="GO" id="GO:0000045">
    <property type="term" value="P:autophagosome assembly"/>
    <property type="evidence" value="ECO:0007669"/>
    <property type="project" value="TreeGrafter"/>
</dbReference>
<dbReference type="Gene3D" id="1.10.1070.11">
    <property type="entry name" value="Phosphatidylinositol 3-/4-kinase, catalytic domain"/>
    <property type="match status" value="1"/>
</dbReference>
<dbReference type="InterPro" id="IPR000403">
    <property type="entry name" value="PI3/4_kinase_cat_dom"/>
</dbReference>
<evidence type="ECO:0000259" key="11">
    <source>
        <dbReference type="PROSITE" id="PS50290"/>
    </source>
</evidence>
<dbReference type="InterPro" id="IPR057756">
    <property type="entry name" value="PI3-kinase_type3/VPS34_cat"/>
</dbReference>
<feature type="domain" description="PIK helical" evidence="12">
    <location>
        <begin position="255"/>
        <end position="494"/>
    </location>
</feature>
<feature type="compositionally biased region" description="Basic and acidic residues" evidence="10">
    <location>
        <begin position="399"/>
        <end position="420"/>
    </location>
</feature>
<organism evidence="14 15">
    <name type="scientific">Echinococcus granulosus</name>
    <name type="common">Hydatid tapeworm</name>
    <dbReference type="NCBI Taxonomy" id="6210"/>
    <lineage>
        <taxon>Eukaryota</taxon>
        <taxon>Metazoa</taxon>
        <taxon>Spiralia</taxon>
        <taxon>Lophotrochozoa</taxon>
        <taxon>Platyhelminthes</taxon>
        <taxon>Cestoda</taxon>
        <taxon>Eucestoda</taxon>
        <taxon>Cyclophyllidea</taxon>
        <taxon>Taeniidae</taxon>
        <taxon>Echinococcus</taxon>
        <taxon>Echinococcus granulosus group</taxon>
    </lineage>
</organism>
<dbReference type="SMART" id="SM00146">
    <property type="entry name" value="PI3Kc"/>
    <property type="match status" value="1"/>
</dbReference>
<dbReference type="PROSITE" id="PS50290">
    <property type="entry name" value="PI3_4_KINASE_3"/>
    <property type="match status" value="1"/>
</dbReference>
<dbReference type="FunFam" id="3.30.1010.10:FF:000002">
    <property type="entry name" value="Phosphatidylinositol 3-kinase catalytic subunit type 3"/>
    <property type="match status" value="1"/>
</dbReference>
<dbReference type="GO" id="GO:0000407">
    <property type="term" value="C:phagophore assembly site"/>
    <property type="evidence" value="ECO:0007669"/>
    <property type="project" value="TreeGrafter"/>
</dbReference>
<dbReference type="SMART" id="SM00145">
    <property type="entry name" value="PI3Ka"/>
    <property type="match status" value="1"/>
</dbReference>
<dbReference type="InterPro" id="IPR015433">
    <property type="entry name" value="PI3/4_kinase"/>
</dbReference>
<dbReference type="PANTHER" id="PTHR10048:SF7">
    <property type="entry name" value="PHOSPHATIDYLINOSITOL 3-KINASE CATALYTIC SUBUNIT TYPE 3"/>
    <property type="match status" value="1"/>
</dbReference>
<dbReference type="InterPro" id="IPR011009">
    <property type="entry name" value="Kinase-like_dom_sf"/>
</dbReference>
<dbReference type="InterPro" id="IPR018936">
    <property type="entry name" value="PI3/4_kinase_CS"/>
</dbReference>
<dbReference type="Gene3D" id="1.25.40.70">
    <property type="entry name" value="Phosphatidylinositol 3-kinase, accessory domain (PIK)"/>
    <property type="match status" value="1"/>
</dbReference>
<evidence type="ECO:0000256" key="8">
    <source>
        <dbReference type="ARBA" id="ARBA00029930"/>
    </source>
</evidence>
<feature type="domain" description="PI3K/PI4K catalytic" evidence="11">
    <location>
        <begin position="572"/>
        <end position="838"/>
    </location>
</feature>
<reference evidence="14 15" key="1">
    <citation type="journal article" date="2013" name="Nat. Genet.">
        <title>The genome of the hydatid tapeworm Echinococcus granulosus.</title>
        <authorList>
            <person name="Zheng H."/>
            <person name="Zhang W."/>
            <person name="Zhang L."/>
            <person name="Zhang Z."/>
            <person name="Li J."/>
            <person name="Lu G."/>
            <person name="Zhu Y."/>
            <person name="Wang Y."/>
            <person name="Huang Y."/>
            <person name="Liu J."/>
            <person name="Kang H."/>
            <person name="Chen J."/>
            <person name="Wang L."/>
            <person name="Chen A."/>
            <person name="Yu S."/>
            <person name="Gao Z."/>
            <person name="Jin L."/>
            <person name="Gu W."/>
            <person name="Wang Z."/>
            <person name="Zhao L."/>
            <person name="Shi B."/>
            <person name="Wen H."/>
            <person name="Lin R."/>
            <person name="Jones M.K."/>
            <person name="Brejova B."/>
            <person name="Vinar T."/>
            <person name="Zhao G."/>
            <person name="McManus D.P."/>
            <person name="Chen Z."/>
            <person name="Zhou Y."/>
            <person name="Wang S."/>
        </authorList>
    </citation>
    <scope>NUCLEOTIDE SEQUENCE [LARGE SCALE GENOMIC DNA]</scope>
</reference>
<feature type="domain" description="C2 PI3K-type" evidence="13">
    <location>
        <begin position="20"/>
        <end position="194"/>
    </location>
</feature>
<dbReference type="Proteomes" id="UP000019149">
    <property type="component" value="Unassembled WGS sequence"/>
</dbReference>
<dbReference type="STRING" id="6210.W6USF3"/>
<evidence type="ECO:0000256" key="6">
    <source>
        <dbReference type="ARBA" id="ARBA00022840"/>
    </source>
</evidence>
<dbReference type="PROSITE" id="PS00916">
    <property type="entry name" value="PI3_4_KINASE_2"/>
    <property type="match status" value="1"/>
</dbReference>